<feature type="signal peptide" evidence="2">
    <location>
        <begin position="1"/>
        <end position="25"/>
    </location>
</feature>
<feature type="compositionally biased region" description="Basic and acidic residues" evidence="1">
    <location>
        <begin position="69"/>
        <end position="89"/>
    </location>
</feature>
<feature type="compositionally biased region" description="Low complexity" evidence="1">
    <location>
        <begin position="35"/>
        <end position="45"/>
    </location>
</feature>
<gene>
    <name evidence="3" type="ORF">XH99_20700</name>
</gene>
<reference evidence="3 4" key="1">
    <citation type="submission" date="2015-04" db="EMBL/GenBank/DDBJ databases">
        <title>Comparative genomics of rhizobia nodulating Arachis hypogaea in China.</title>
        <authorList>
            <person name="Li Y."/>
        </authorList>
    </citation>
    <scope>NUCLEOTIDE SEQUENCE [LARGE SCALE GENOMIC DNA]</scope>
    <source>
        <strain evidence="3 4">CCBAU 51757</strain>
    </source>
</reference>
<sequence length="89" mass="9287">MTNISKALAVLLSGAFLLTASGAFAQGNAQGDTSPPTTATRPTAPDQNSLPNANAPPASTTQTTGQHNPDPKVREMNQKEKDKVEREGK</sequence>
<keyword evidence="4" id="KW-1185">Reference proteome</keyword>
<dbReference type="OrthoDB" id="8252026at2"/>
<dbReference type="Proteomes" id="UP000289546">
    <property type="component" value="Unassembled WGS sequence"/>
</dbReference>
<dbReference type="RefSeq" id="WP_128919768.1">
    <property type="nucleotide sequence ID" value="NZ_LBJC01000027.1"/>
</dbReference>
<accession>A0A4Q0S4B4</accession>
<name>A0A4Q0S4B4_9BRAD</name>
<evidence type="ECO:0000313" key="3">
    <source>
        <dbReference type="EMBL" id="RXH26356.1"/>
    </source>
</evidence>
<comment type="caution">
    <text evidence="3">The sequence shown here is derived from an EMBL/GenBank/DDBJ whole genome shotgun (WGS) entry which is preliminary data.</text>
</comment>
<dbReference type="EMBL" id="LBJQ01000082">
    <property type="protein sequence ID" value="RXH26356.1"/>
    <property type="molecule type" value="Genomic_DNA"/>
</dbReference>
<evidence type="ECO:0000313" key="4">
    <source>
        <dbReference type="Proteomes" id="UP000289546"/>
    </source>
</evidence>
<proteinExistence type="predicted"/>
<evidence type="ECO:0000256" key="1">
    <source>
        <dbReference type="SAM" id="MobiDB-lite"/>
    </source>
</evidence>
<feature type="region of interest" description="Disordered" evidence="1">
    <location>
        <begin position="26"/>
        <end position="89"/>
    </location>
</feature>
<keyword evidence="2" id="KW-0732">Signal</keyword>
<evidence type="ECO:0000256" key="2">
    <source>
        <dbReference type="SAM" id="SignalP"/>
    </source>
</evidence>
<feature type="chain" id="PRO_5020205550" evidence="2">
    <location>
        <begin position="26"/>
        <end position="89"/>
    </location>
</feature>
<feature type="compositionally biased region" description="Polar residues" evidence="1">
    <location>
        <begin position="46"/>
        <end position="67"/>
    </location>
</feature>
<organism evidence="3 4">
    <name type="scientific">Bradyrhizobium nanningense</name>
    <dbReference type="NCBI Taxonomy" id="1325118"/>
    <lineage>
        <taxon>Bacteria</taxon>
        <taxon>Pseudomonadati</taxon>
        <taxon>Pseudomonadota</taxon>
        <taxon>Alphaproteobacteria</taxon>
        <taxon>Hyphomicrobiales</taxon>
        <taxon>Nitrobacteraceae</taxon>
        <taxon>Bradyrhizobium</taxon>
    </lineage>
</organism>
<protein>
    <submittedName>
        <fullName evidence="3">Uncharacterized protein</fullName>
    </submittedName>
</protein>
<dbReference type="AlphaFoldDB" id="A0A4Q0S4B4"/>